<name>A0ABU6UZ28_9FABA</name>
<keyword evidence="2" id="KW-1185">Reference proteome</keyword>
<gene>
    <name evidence="1" type="ORF">PIB30_110510</name>
</gene>
<dbReference type="Proteomes" id="UP001341840">
    <property type="component" value="Unassembled WGS sequence"/>
</dbReference>
<evidence type="ECO:0000313" key="2">
    <source>
        <dbReference type="Proteomes" id="UP001341840"/>
    </source>
</evidence>
<reference evidence="1 2" key="1">
    <citation type="journal article" date="2023" name="Plants (Basel)">
        <title>Bridging the Gap: Combining Genomics and Transcriptomics Approaches to Understand Stylosanthes scabra, an Orphan Legume from the Brazilian Caatinga.</title>
        <authorList>
            <person name="Ferreira-Neto J.R.C."/>
            <person name="da Silva M.D."/>
            <person name="Binneck E."/>
            <person name="de Melo N.F."/>
            <person name="da Silva R.H."/>
            <person name="de Melo A.L.T.M."/>
            <person name="Pandolfi V."/>
            <person name="Bustamante F.O."/>
            <person name="Brasileiro-Vidal A.C."/>
            <person name="Benko-Iseppon A.M."/>
        </authorList>
    </citation>
    <scope>NUCLEOTIDE SEQUENCE [LARGE SCALE GENOMIC DNA]</scope>
    <source>
        <tissue evidence="1">Leaves</tissue>
    </source>
</reference>
<feature type="non-terminal residue" evidence="1">
    <location>
        <position position="55"/>
    </location>
</feature>
<organism evidence="1 2">
    <name type="scientific">Stylosanthes scabra</name>
    <dbReference type="NCBI Taxonomy" id="79078"/>
    <lineage>
        <taxon>Eukaryota</taxon>
        <taxon>Viridiplantae</taxon>
        <taxon>Streptophyta</taxon>
        <taxon>Embryophyta</taxon>
        <taxon>Tracheophyta</taxon>
        <taxon>Spermatophyta</taxon>
        <taxon>Magnoliopsida</taxon>
        <taxon>eudicotyledons</taxon>
        <taxon>Gunneridae</taxon>
        <taxon>Pentapetalae</taxon>
        <taxon>rosids</taxon>
        <taxon>fabids</taxon>
        <taxon>Fabales</taxon>
        <taxon>Fabaceae</taxon>
        <taxon>Papilionoideae</taxon>
        <taxon>50 kb inversion clade</taxon>
        <taxon>dalbergioids sensu lato</taxon>
        <taxon>Dalbergieae</taxon>
        <taxon>Pterocarpus clade</taxon>
        <taxon>Stylosanthes</taxon>
    </lineage>
</organism>
<comment type="caution">
    <text evidence="1">The sequence shown here is derived from an EMBL/GenBank/DDBJ whole genome shotgun (WGS) entry which is preliminary data.</text>
</comment>
<accession>A0ABU6UZ28</accession>
<proteinExistence type="predicted"/>
<evidence type="ECO:0000313" key="1">
    <source>
        <dbReference type="EMBL" id="MED6166560.1"/>
    </source>
</evidence>
<sequence>MEVFAESMHAFNIGWDEKMERANKRLSVVEGRIASQADELQSLGEGMRVHFSRNA</sequence>
<protein>
    <submittedName>
        <fullName evidence="1">Uncharacterized protein</fullName>
    </submittedName>
</protein>
<dbReference type="EMBL" id="JASCZI010127132">
    <property type="protein sequence ID" value="MED6166560.1"/>
    <property type="molecule type" value="Genomic_DNA"/>
</dbReference>